<evidence type="ECO:0000256" key="1">
    <source>
        <dbReference type="SAM" id="MobiDB-lite"/>
    </source>
</evidence>
<dbReference type="AlphaFoldDB" id="A0A0C2NCP4"/>
<name>A0A0C2NCP4_THEKT</name>
<organism evidence="2 3">
    <name type="scientific">Thelohanellus kitauei</name>
    <name type="common">Myxosporean</name>
    <dbReference type="NCBI Taxonomy" id="669202"/>
    <lineage>
        <taxon>Eukaryota</taxon>
        <taxon>Metazoa</taxon>
        <taxon>Cnidaria</taxon>
        <taxon>Myxozoa</taxon>
        <taxon>Myxosporea</taxon>
        <taxon>Bivalvulida</taxon>
        <taxon>Platysporina</taxon>
        <taxon>Myxobolidae</taxon>
        <taxon>Thelohanellus</taxon>
    </lineage>
</organism>
<dbReference type="Proteomes" id="UP000031668">
    <property type="component" value="Unassembled WGS sequence"/>
</dbReference>
<proteinExistence type="predicted"/>
<keyword evidence="3" id="KW-1185">Reference proteome</keyword>
<reference evidence="2 3" key="1">
    <citation type="journal article" date="2014" name="Genome Biol. Evol.">
        <title>The genome of the myxosporean Thelohanellus kitauei shows adaptations to nutrient acquisition within its fish host.</title>
        <authorList>
            <person name="Yang Y."/>
            <person name="Xiong J."/>
            <person name="Zhou Z."/>
            <person name="Huo F."/>
            <person name="Miao W."/>
            <person name="Ran C."/>
            <person name="Liu Y."/>
            <person name="Zhang J."/>
            <person name="Feng J."/>
            <person name="Wang M."/>
            <person name="Wang M."/>
            <person name="Wang L."/>
            <person name="Yao B."/>
        </authorList>
    </citation>
    <scope>NUCLEOTIDE SEQUENCE [LARGE SCALE GENOMIC DNA]</scope>
    <source>
        <strain evidence="2">Wuqing</strain>
    </source>
</reference>
<comment type="caution">
    <text evidence="2">The sequence shown here is derived from an EMBL/GenBank/DDBJ whole genome shotgun (WGS) entry which is preliminary data.</text>
</comment>
<sequence length="167" mass="19713">MSIIINFQPTMPELSKDNQKSDRKCSTFDRNSKDEDPIRLVKCEPAEPNVQNNEVTYTNISLLRGITRTPRKHKKHLVYTIFENDKRNIASDFKNNATEVTCDQSYTYIKEQVEFDKQLFSNTIYEKQIIELSPKFVENFYVKFYRCMVDGCTQKFNIKQELKVSNT</sequence>
<evidence type="ECO:0000313" key="2">
    <source>
        <dbReference type="EMBL" id="KII71757.1"/>
    </source>
</evidence>
<feature type="region of interest" description="Disordered" evidence="1">
    <location>
        <begin position="8"/>
        <end position="31"/>
    </location>
</feature>
<evidence type="ECO:0000313" key="3">
    <source>
        <dbReference type="Proteomes" id="UP000031668"/>
    </source>
</evidence>
<feature type="compositionally biased region" description="Basic and acidic residues" evidence="1">
    <location>
        <begin position="14"/>
        <end position="31"/>
    </location>
</feature>
<protein>
    <submittedName>
        <fullName evidence="2">Uncharacterized protein</fullName>
    </submittedName>
</protein>
<dbReference type="EMBL" id="JWZT01001625">
    <property type="protein sequence ID" value="KII71757.1"/>
    <property type="molecule type" value="Genomic_DNA"/>
</dbReference>
<accession>A0A0C2NCP4</accession>
<gene>
    <name evidence="2" type="ORF">RF11_15766</name>
</gene>